<dbReference type="RefSeq" id="WP_087507505.1">
    <property type="nucleotide sequence ID" value="NZ_BMDX01000028.1"/>
</dbReference>
<evidence type="ECO:0000256" key="6">
    <source>
        <dbReference type="ARBA" id="ARBA00023141"/>
    </source>
</evidence>
<organism evidence="12 13">
    <name type="scientific">Neiella marina</name>
    <dbReference type="NCBI Taxonomy" id="508461"/>
    <lineage>
        <taxon>Bacteria</taxon>
        <taxon>Pseudomonadati</taxon>
        <taxon>Pseudomonadota</taxon>
        <taxon>Gammaproteobacteria</taxon>
        <taxon>Alteromonadales</taxon>
        <taxon>Echinimonadaceae</taxon>
        <taxon>Neiella</taxon>
    </lineage>
</organism>
<dbReference type="Gene3D" id="3.40.50.10860">
    <property type="entry name" value="Leucine Dehydrogenase, chain A, domain 1"/>
    <property type="match status" value="1"/>
</dbReference>
<gene>
    <name evidence="8 12" type="primary">aroE</name>
    <name evidence="12" type="ORF">GCM10011369_34440</name>
</gene>
<evidence type="ECO:0000256" key="5">
    <source>
        <dbReference type="ARBA" id="ARBA00023002"/>
    </source>
</evidence>
<dbReference type="GO" id="GO:0008652">
    <property type="term" value="P:amino acid biosynthetic process"/>
    <property type="evidence" value="ECO:0007669"/>
    <property type="project" value="UniProtKB-KW"/>
</dbReference>
<feature type="binding site" evidence="8">
    <location>
        <position position="245"/>
    </location>
    <ligand>
        <name>shikimate</name>
        <dbReference type="ChEBI" id="CHEBI:36208"/>
    </ligand>
</feature>
<dbReference type="PANTHER" id="PTHR21089:SF1">
    <property type="entry name" value="BIFUNCTIONAL 3-DEHYDROQUINATE DEHYDRATASE_SHIKIMATE DEHYDROGENASE, CHLOROPLASTIC"/>
    <property type="match status" value="1"/>
</dbReference>
<accession>A0A8J2XRL0</accession>
<dbReference type="Pfam" id="PF01488">
    <property type="entry name" value="Shikimate_DH"/>
    <property type="match status" value="1"/>
</dbReference>
<dbReference type="NCBIfam" id="TIGR00507">
    <property type="entry name" value="aroE"/>
    <property type="match status" value="1"/>
</dbReference>
<evidence type="ECO:0000256" key="4">
    <source>
        <dbReference type="ARBA" id="ARBA00022857"/>
    </source>
</evidence>
<dbReference type="GO" id="GO:0019632">
    <property type="term" value="P:shikimate metabolic process"/>
    <property type="evidence" value="ECO:0007669"/>
    <property type="project" value="InterPro"/>
</dbReference>
<evidence type="ECO:0000256" key="7">
    <source>
        <dbReference type="ARBA" id="ARBA00049442"/>
    </source>
</evidence>
<evidence type="ECO:0000256" key="1">
    <source>
        <dbReference type="ARBA" id="ARBA00004871"/>
    </source>
</evidence>
<dbReference type="CDD" id="cd01065">
    <property type="entry name" value="NAD_bind_Shikimate_DH"/>
    <property type="match status" value="1"/>
</dbReference>
<evidence type="ECO:0000256" key="3">
    <source>
        <dbReference type="ARBA" id="ARBA00022605"/>
    </source>
</evidence>
<dbReference type="InterPro" id="IPR046346">
    <property type="entry name" value="Aminoacid_DH-like_N_sf"/>
</dbReference>
<feature type="binding site" evidence="8">
    <location>
        <position position="78"/>
    </location>
    <ligand>
        <name>NADP(+)</name>
        <dbReference type="ChEBI" id="CHEBI:58349"/>
    </ligand>
</feature>
<comment type="similarity">
    <text evidence="8">Belongs to the shikimate dehydrogenase family.</text>
</comment>
<comment type="function">
    <text evidence="8">Involved in the biosynthesis of the chorismate, which leads to the biosynthesis of aromatic amino acids. Catalyzes the reversible NADPH linked reduction of 3-dehydroshikimate (DHSA) to yield shikimate (SA).</text>
</comment>
<dbReference type="SUPFAM" id="SSF53223">
    <property type="entry name" value="Aminoacid dehydrogenase-like, N-terminal domain"/>
    <property type="match status" value="1"/>
</dbReference>
<dbReference type="AlphaFoldDB" id="A0A8J2XRL0"/>
<feature type="binding site" evidence="8">
    <location>
        <position position="103"/>
    </location>
    <ligand>
        <name>shikimate</name>
        <dbReference type="ChEBI" id="CHEBI:36208"/>
    </ligand>
</feature>
<feature type="binding site" evidence="8">
    <location>
        <begin position="151"/>
        <end position="156"/>
    </location>
    <ligand>
        <name>NADP(+)</name>
        <dbReference type="ChEBI" id="CHEBI:58349"/>
    </ligand>
</feature>
<dbReference type="InterPro" id="IPR041121">
    <property type="entry name" value="SDH_C"/>
</dbReference>
<dbReference type="InterPro" id="IPR011342">
    <property type="entry name" value="Shikimate_DH"/>
</dbReference>
<proteinExistence type="inferred from homology"/>
<comment type="catalytic activity">
    <reaction evidence="7 8">
        <text>shikimate + NADP(+) = 3-dehydroshikimate + NADPH + H(+)</text>
        <dbReference type="Rhea" id="RHEA:17737"/>
        <dbReference type="ChEBI" id="CHEBI:15378"/>
        <dbReference type="ChEBI" id="CHEBI:16630"/>
        <dbReference type="ChEBI" id="CHEBI:36208"/>
        <dbReference type="ChEBI" id="CHEBI:57783"/>
        <dbReference type="ChEBI" id="CHEBI:58349"/>
        <dbReference type="EC" id="1.1.1.25"/>
    </reaction>
</comment>
<name>A0A8J2XRL0_9GAMM</name>
<dbReference type="Pfam" id="PF08501">
    <property type="entry name" value="Shikimate_dh_N"/>
    <property type="match status" value="1"/>
</dbReference>
<evidence type="ECO:0000313" key="13">
    <source>
        <dbReference type="Proteomes" id="UP000619743"/>
    </source>
</evidence>
<dbReference type="EC" id="1.1.1.25" evidence="2 8"/>
<evidence type="ECO:0000256" key="2">
    <source>
        <dbReference type="ARBA" id="ARBA00012962"/>
    </source>
</evidence>
<feature type="binding site" evidence="8">
    <location>
        <position position="238"/>
    </location>
    <ligand>
        <name>NADP(+)</name>
        <dbReference type="ChEBI" id="CHEBI:58349"/>
    </ligand>
</feature>
<dbReference type="PANTHER" id="PTHR21089">
    <property type="entry name" value="SHIKIMATE DEHYDROGENASE"/>
    <property type="match status" value="1"/>
</dbReference>
<comment type="pathway">
    <text evidence="1 8">Metabolic intermediate biosynthesis; chorismate biosynthesis; chorismate from D-erythrose 4-phosphate and phosphoenolpyruvate: step 4/7.</text>
</comment>
<keyword evidence="4 8" id="KW-0521">NADP</keyword>
<dbReference type="InterPro" id="IPR022893">
    <property type="entry name" value="Shikimate_DH_fam"/>
</dbReference>
<comment type="caution">
    <text evidence="12">The sequence shown here is derived from an EMBL/GenBank/DDBJ whole genome shotgun (WGS) entry which is preliminary data.</text>
</comment>
<feature type="domain" description="SDH C-terminal" evidence="11">
    <location>
        <begin position="238"/>
        <end position="258"/>
    </location>
</feature>
<comment type="subunit">
    <text evidence="8">Homodimer.</text>
</comment>
<evidence type="ECO:0000259" key="9">
    <source>
        <dbReference type="Pfam" id="PF01488"/>
    </source>
</evidence>
<keyword evidence="3 8" id="KW-0028">Amino-acid biosynthesis</keyword>
<feature type="binding site" evidence="8">
    <location>
        <begin position="127"/>
        <end position="131"/>
    </location>
    <ligand>
        <name>NADP(+)</name>
        <dbReference type="ChEBI" id="CHEBI:58349"/>
    </ligand>
</feature>
<keyword evidence="6 8" id="KW-0057">Aromatic amino acid biosynthesis</keyword>
<evidence type="ECO:0000259" key="11">
    <source>
        <dbReference type="Pfam" id="PF18317"/>
    </source>
</evidence>
<sequence length="274" mass="29674">MDQYAVFGRPIQQSKSPFIHRLFAEQTHQQLTYGAIEPSEDESFAEAATAFFQSGGKGCNVTMPFKHDAHEFASQLSERAKIAGAVNTLKLLDDGGILGDNTDGAGLVADLKLNHVELEGARILIIGAGGAARGTLLPLLEEKPAQLDIVNRTASKAQQLADLFPNHDNISALGFQALADSYDVVINSTSASMTEQLPPVPAAIINENTCVYDMVYRQQPTVFMEWATHLGARKAIDGLGMLVAQAAESFAVWRGIRPGMRQVLRELNKNLGRI</sequence>
<dbReference type="InterPro" id="IPR013708">
    <property type="entry name" value="Shikimate_DH-bd_N"/>
</dbReference>
<feature type="binding site" evidence="8">
    <location>
        <begin position="14"/>
        <end position="16"/>
    </location>
    <ligand>
        <name>shikimate</name>
        <dbReference type="ChEBI" id="CHEBI:36208"/>
    </ligand>
</feature>
<evidence type="ECO:0000313" key="12">
    <source>
        <dbReference type="EMBL" id="GGA89387.1"/>
    </source>
</evidence>
<feature type="binding site" evidence="8">
    <location>
        <position position="62"/>
    </location>
    <ligand>
        <name>shikimate</name>
        <dbReference type="ChEBI" id="CHEBI:36208"/>
    </ligand>
</feature>
<dbReference type="UniPathway" id="UPA00053">
    <property type="reaction ID" value="UER00087"/>
</dbReference>
<protein>
    <recommendedName>
        <fullName evidence="2 8">Shikimate dehydrogenase (NADP(+))</fullName>
        <shortName evidence="8">SDH</shortName>
        <ecNumber evidence="2 8">1.1.1.25</ecNumber>
    </recommendedName>
</protein>
<dbReference type="InterPro" id="IPR036291">
    <property type="entry name" value="NAD(P)-bd_dom_sf"/>
</dbReference>
<dbReference type="SUPFAM" id="SSF51735">
    <property type="entry name" value="NAD(P)-binding Rossmann-fold domains"/>
    <property type="match status" value="1"/>
</dbReference>
<dbReference type="Proteomes" id="UP000619743">
    <property type="component" value="Unassembled WGS sequence"/>
</dbReference>
<evidence type="ECO:0000256" key="8">
    <source>
        <dbReference type="HAMAP-Rule" id="MF_00222"/>
    </source>
</evidence>
<dbReference type="HAMAP" id="MF_00222">
    <property type="entry name" value="Shikimate_DH_AroE"/>
    <property type="match status" value="1"/>
</dbReference>
<feature type="binding site" evidence="8">
    <location>
        <position position="87"/>
    </location>
    <ligand>
        <name>shikimate</name>
        <dbReference type="ChEBI" id="CHEBI:36208"/>
    </ligand>
</feature>
<dbReference type="GO" id="GO:0004764">
    <property type="term" value="F:shikimate 3-dehydrogenase (NADP+) activity"/>
    <property type="evidence" value="ECO:0007669"/>
    <property type="project" value="UniProtKB-UniRule"/>
</dbReference>
<feature type="active site" description="Proton acceptor" evidence="8">
    <location>
        <position position="66"/>
    </location>
</feature>
<feature type="domain" description="Quinate/shikimate 5-dehydrogenase/glutamyl-tRNA reductase" evidence="9">
    <location>
        <begin position="117"/>
        <end position="192"/>
    </location>
</feature>
<dbReference type="FunFam" id="3.40.50.720:FF:000104">
    <property type="entry name" value="Shikimate dehydrogenase (NADP(+))"/>
    <property type="match status" value="1"/>
</dbReference>
<dbReference type="GO" id="GO:0009423">
    <property type="term" value="P:chorismate biosynthetic process"/>
    <property type="evidence" value="ECO:0007669"/>
    <property type="project" value="UniProtKB-UniRule"/>
</dbReference>
<dbReference type="GO" id="GO:0009073">
    <property type="term" value="P:aromatic amino acid family biosynthetic process"/>
    <property type="evidence" value="ECO:0007669"/>
    <property type="project" value="UniProtKB-KW"/>
</dbReference>
<dbReference type="Gene3D" id="3.40.50.720">
    <property type="entry name" value="NAD(P)-binding Rossmann-like Domain"/>
    <property type="match status" value="1"/>
</dbReference>
<dbReference type="Pfam" id="PF18317">
    <property type="entry name" value="SDH_C"/>
    <property type="match status" value="1"/>
</dbReference>
<dbReference type="InterPro" id="IPR006151">
    <property type="entry name" value="Shikm_DH/Glu-tRNA_Rdtase"/>
</dbReference>
<feature type="binding site" evidence="8">
    <location>
        <position position="216"/>
    </location>
    <ligand>
        <name>shikimate</name>
        <dbReference type="ChEBI" id="CHEBI:36208"/>
    </ligand>
</feature>
<dbReference type="GO" id="GO:0050661">
    <property type="term" value="F:NADP binding"/>
    <property type="evidence" value="ECO:0007669"/>
    <property type="project" value="InterPro"/>
</dbReference>
<dbReference type="OrthoDB" id="9776868at2"/>
<dbReference type="NCBIfam" id="NF001310">
    <property type="entry name" value="PRK00258.1-2"/>
    <property type="match status" value="1"/>
</dbReference>
<evidence type="ECO:0000259" key="10">
    <source>
        <dbReference type="Pfam" id="PF08501"/>
    </source>
</evidence>
<dbReference type="EMBL" id="BMDX01000028">
    <property type="protein sequence ID" value="GGA89387.1"/>
    <property type="molecule type" value="Genomic_DNA"/>
</dbReference>
<keyword evidence="13" id="KW-1185">Reference proteome</keyword>
<reference evidence="13" key="1">
    <citation type="journal article" date="2019" name="Int. J. Syst. Evol. Microbiol.">
        <title>The Global Catalogue of Microorganisms (GCM) 10K type strain sequencing project: providing services to taxonomists for standard genome sequencing and annotation.</title>
        <authorList>
            <consortium name="The Broad Institute Genomics Platform"/>
            <consortium name="The Broad Institute Genome Sequencing Center for Infectious Disease"/>
            <person name="Wu L."/>
            <person name="Ma J."/>
        </authorList>
    </citation>
    <scope>NUCLEOTIDE SEQUENCE [LARGE SCALE GENOMIC DNA]</scope>
    <source>
        <strain evidence="13">CGMCC 1.10130</strain>
    </source>
</reference>
<keyword evidence="5 8" id="KW-0560">Oxidoreductase</keyword>
<dbReference type="GO" id="GO:0005829">
    <property type="term" value="C:cytosol"/>
    <property type="evidence" value="ECO:0007669"/>
    <property type="project" value="TreeGrafter"/>
</dbReference>
<dbReference type="FunFam" id="3.40.50.10860:FF:000006">
    <property type="entry name" value="Shikimate dehydrogenase (NADP(+))"/>
    <property type="match status" value="1"/>
</dbReference>
<feature type="binding site" evidence="8">
    <location>
        <position position="214"/>
    </location>
    <ligand>
        <name>NADP(+)</name>
        <dbReference type="ChEBI" id="CHEBI:58349"/>
    </ligand>
</feature>
<feature type="domain" description="Shikimate dehydrogenase substrate binding N-terminal" evidence="10">
    <location>
        <begin position="6"/>
        <end position="89"/>
    </location>
</feature>